<dbReference type="EMBL" id="UINC01050831">
    <property type="protein sequence ID" value="SVB64267.1"/>
    <property type="molecule type" value="Genomic_DNA"/>
</dbReference>
<dbReference type="PANTHER" id="PTHR38031">
    <property type="entry name" value="SULFUR CARRIER PROTEIN SLR0821-RELATED"/>
    <property type="match status" value="1"/>
</dbReference>
<proteinExistence type="predicted"/>
<reference evidence="1" key="1">
    <citation type="submission" date="2018-05" db="EMBL/GenBank/DDBJ databases">
        <authorList>
            <person name="Lanie J.A."/>
            <person name="Ng W.-L."/>
            <person name="Kazmierczak K.M."/>
            <person name="Andrzejewski T.M."/>
            <person name="Davidsen T.M."/>
            <person name="Wayne K.J."/>
            <person name="Tettelin H."/>
            <person name="Glass J.I."/>
            <person name="Rusch D."/>
            <person name="Podicherti R."/>
            <person name="Tsui H.-C.T."/>
            <person name="Winkler M.E."/>
        </authorList>
    </citation>
    <scope>NUCLEOTIDE SEQUENCE</scope>
</reference>
<name>A0A382FQ72_9ZZZZ</name>
<sequence>MREIAGGSDRATVAGGNVREVVQALEVLYPGLKGLLMKDDRLRKGIAVAVDGKIVRRGLYEPLQSRSEVHFLPALGAG</sequence>
<dbReference type="CDD" id="cd17040">
    <property type="entry name" value="Ubl_MoaD_like"/>
    <property type="match status" value="1"/>
</dbReference>
<gene>
    <name evidence="1" type="ORF">METZ01_LOCUS217121</name>
</gene>
<dbReference type="InterPro" id="IPR012675">
    <property type="entry name" value="Beta-grasp_dom_sf"/>
</dbReference>
<dbReference type="Pfam" id="PF02597">
    <property type="entry name" value="ThiS"/>
    <property type="match status" value="1"/>
</dbReference>
<dbReference type="SUPFAM" id="SSF54285">
    <property type="entry name" value="MoaD/ThiS"/>
    <property type="match status" value="1"/>
</dbReference>
<organism evidence="1">
    <name type="scientific">marine metagenome</name>
    <dbReference type="NCBI Taxonomy" id="408172"/>
    <lineage>
        <taxon>unclassified sequences</taxon>
        <taxon>metagenomes</taxon>
        <taxon>ecological metagenomes</taxon>
    </lineage>
</organism>
<protein>
    <recommendedName>
        <fullName evidence="2">MoaD/ThiS family protein</fullName>
    </recommendedName>
</protein>
<dbReference type="InterPro" id="IPR003749">
    <property type="entry name" value="ThiS/MoaD-like"/>
</dbReference>
<dbReference type="Gene3D" id="3.10.20.30">
    <property type="match status" value="1"/>
</dbReference>
<dbReference type="PANTHER" id="PTHR38031:SF1">
    <property type="entry name" value="SULFUR CARRIER PROTEIN CYSO"/>
    <property type="match status" value="1"/>
</dbReference>
<dbReference type="InterPro" id="IPR016155">
    <property type="entry name" value="Mopterin_synth/thiamin_S_b"/>
</dbReference>
<dbReference type="AlphaFoldDB" id="A0A382FQ72"/>
<evidence type="ECO:0000313" key="1">
    <source>
        <dbReference type="EMBL" id="SVB64267.1"/>
    </source>
</evidence>
<dbReference type="InterPro" id="IPR052045">
    <property type="entry name" value="Sulfur_Carrier/Prot_Modifier"/>
</dbReference>
<accession>A0A382FQ72</accession>
<evidence type="ECO:0008006" key="2">
    <source>
        <dbReference type="Google" id="ProtNLM"/>
    </source>
</evidence>